<dbReference type="RefSeq" id="WP_060552016.1">
    <property type="nucleotide sequence ID" value="NZ_CP009623.1"/>
</dbReference>
<organism evidence="4 5">
    <name type="scientific">Staphylococcus agnetis</name>
    <dbReference type="NCBI Taxonomy" id="985762"/>
    <lineage>
        <taxon>Bacteria</taxon>
        <taxon>Bacillati</taxon>
        <taxon>Bacillota</taxon>
        <taxon>Bacilli</taxon>
        <taxon>Bacillales</taxon>
        <taxon>Staphylococcaceae</taxon>
        <taxon>Staphylococcus</taxon>
    </lineage>
</organism>
<dbReference type="Proteomes" id="UP000195208">
    <property type="component" value="Unassembled WGS sequence"/>
</dbReference>
<feature type="compositionally biased region" description="Polar residues" evidence="1">
    <location>
        <begin position="555"/>
        <end position="565"/>
    </location>
</feature>
<keyword evidence="5" id="KW-1185">Reference proteome</keyword>
<sequence length="631" mass="72555">MKHKGLFLLCFLILPILLLTSLSAYAVSNPVGEPSHAVKPKIEKYDLSHYRSLYHEEGDWNPFGDEEISRQINNVSDFFLSMTKIMASMTDYAVSSLFQLDVIDNFADKIGLFVGDIYQKMMSNMALTLFIIVCFNAFIIFSVKGDAREAIKRGFLIFCLVGFGVGILANAGTIIRGTNNLGKDLNNIIMNSTSSIDGNVDYLNENSGMNHIRNQYFDMTVYRTYLVMNYGTVNEEDIKAKGKDRIDNILKEDFSKDGKEKIDNIIKKEVDEKGINNKYMSQGYAFQKLAISVIGCFITLFLSIVFLFISFAKLIFSTFALILFLFLVFSWIVSFLPGFELSVFSAFAKTLGYIILSACMTFLFVVVGLCIDLANTFIVPDSQDAYFLNSIFVIIILIVLYKKRSQIINFISRGNVSFSPSQIGANAVRQTQMAWNKVRKEQAQDKQGKRKRQQPSQPAQRKHDDNGQQPKRNQQKHTVPLFMKGTKSKKDYQRRQQQQNMQGQAYRTHSENDSSAHQVQYYSEHKASSESKKSEQRDNQVREVQQRKNIKRSPQHVSQYQSQSKRTVERSKQYQTEETQQPKEKKEKRRVQNTQERHMHQSKANNTSTIKRSPQSEERLKEQKDVNKYGR</sequence>
<feature type="compositionally biased region" description="Polar residues" evidence="1">
    <location>
        <begin position="602"/>
        <end position="613"/>
    </location>
</feature>
<proteinExistence type="predicted"/>
<feature type="signal peptide" evidence="3">
    <location>
        <begin position="1"/>
        <end position="26"/>
    </location>
</feature>
<dbReference type="EMBL" id="NEFX01000020">
    <property type="protein sequence ID" value="OTW30371.1"/>
    <property type="molecule type" value="Genomic_DNA"/>
</dbReference>
<feature type="compositionally biased region" description="Basic and acidic residues" evidence="1">
    <location>
        <begin position="523"/>
        <end position="546"/>
    </location>
</feature>
<keyword evidence="2" id="KW-0472">Membrane</keyword>
<feature type="transmembrane region" description="Helical" evidence="2">
    <location>
        <begin position="289"/>
        <end position="312"/>
    </location>
</feature>
<evidence type="ECO:0000256" key="1">
    <source>
        <dbReference type="SAM" id="MobiDB-lite"/>
    </source>
</evidence>
<feature type="chain" id="PRO_5045422491" description="Mating channel protein" evidence="3">
    <location>
        <begin position="27"/>
        <end position="631"/>
    </location>
</feature>
<feature type="region of interest" description="Disordered" evidence="1">
    <location>
        <begin position="435"/>
        <end position="631"/>
    </location>
</feature>
<name>A0ABX3Z0H5_9STAP</name>
<evidence type="ECO:0000256" key="2">
    <source>
        <dbReference type="SAM" id="Phobius"/>
    </source>
</evidence>
<evidence type="ECO:0000313" key="4">
    <source>
        <dbReference type="EMBL" id="OTW30371.1"/>
    </source>
</evidence>
<dbReference type="NCBIfam" id="NF046089">
    <property type="entry name" value="CD3337_EF1877"/>
    <property type="match status" value="1"/>
</dbReference>
<evidence type="ECO:0008006" key="6">
    <source>
        <dbReference type="Google" id="ProtNLM"/>
    </source>
</evidence>
<feature type="transmembrane region" description="Helical" evidence="2">
    <location>
        <begin position="155"/>
        <end position="175"/>
    </location>
</feature>
<gene>
    <name evidence="4" type="ORF">B9M88_10490</name>
</gene>
<dbReference type="PANTHER" id="PTHR31765:SF3">
    <property type="entry name" value="TRANSLATION INITIATION FACTOR IF-2"/>
    <property type="match status" value="1"/>
</dbReference>
<keyword evidence="2" id="KW-1133">Transmembrane helix</keyword>
<feature type="transmembrane region" description="Helical" evidence="2">
    <location>
        <begin position="319"/>
        <end position="339"/>
    </location>
</feature>
<reference evidence="4 5" key="1">
    <citation type="submission" date="2017-04" db="EMBL/GenBank/DDBJ databases">
        <title>Staphylococcus agnetis, a potential pathogen in the broiler production.</title>
        <authorList>
            <person name="Poulsen L."/>
        </authorList>
    </citation>
    <scope>NUCLEOTIDE SEQUENCE [LARGE SCALE GENOMIC DNA]</scope>
    <source>
        <strain evidence="4 5">723_310714_2_2_spleen</strain>
    </source>
</reference>
<feature type="transmembrane region" description="Helical" evidence="2">
    <location>
        <begin position="125"/>
        <end position="143"/>
    </location>
</feature>
<protein>
    <recommendedName>
        <fullName evidence="6">Mating channel protein</fullName>
    </recommendedName>
</protein>
<feature type="compositionally biased region" description="Basic and acidic residues" evidence="1">
    <location>
        <begin position="438"/>
        <end position="447"/>
    </location>
</feature>
<feature type="transmembrane region" description="Helical" evidence="2">
    <location>
        <begin position="351"/>
        <end position="373"/>
    </location>
</feature>
<feature type="compositionally biased region" description="Low complexity" evidence="1">
    <location>
        <begin position="495"/>
        <end position="504"/>
    </location>
</feature>
<dbReference type="InterPro" id="IPR058112">
    <property type="entry name" value="CD3337_EF1877-like"/>
</dbReference>
<feature type="compositionally biased region" description="Basic and acidic residues" evidence="1">
    <location>
        <begin position="614"/>
        <end position="631"/>
    </location>
</feature>
<keyword evidence="3" id="KW-0732">Signal</keyword>
<comment type="caution">
    <text evidence="4">The sequence shown here is derived from an EMBL/GenBank/DDBJ whole genome shotgun (WGS) entry which is preliminary data.</text>
</comment>
<dbReference type="PANTHER" id="PTHR31765">
    <property type="entry name" value="PROTEIN CBG12783"/>
    <property type="match status" value="1"/>
</dbReference>
<evidence type="ECO:0000313" key="5">
    <source>
        <dbReference type="Proteomes" id="UP000195208"/>
    </source>
</evidence>
<feature type="transmembrane region" description="Helical" evidence="2">
    <location>
        <begin position="385"/>
        <end position="401"/>
    </location>
</feature>
<accession>A0ABX3Z0H5</accession>
<keyword evidence="2" id="KW-0812">Transmembrane</keyword>
<evidence type="ECO:0000256" key="3">
    <source>
        <dbReference type="SAM" id="SignalP"/>
    </source>
</evidence>